<feature type="binding site" evidence="8">
    <location>
        <position position="362"/>
    </location>
    <ligand>
        <name>Mn(2+)</name>
        <dbReference type="ChEBI" id="CHEBI:29035"/>
        <label>1</label>
    </ligand>
</feature>
<dbReference type="InterPro" id="IPR008283">
    <property type="entry name" value="Peptidase_M17_N"/>
</dbReference>
<dbReference type="Pfam" id="PF00883">
    <property type="entry name" value="Peptidase_M17"/>
    <property type="match status" value="1"/>
</dbReference>
<evidence type="ECO:0000313" key="11">
    <source>
        <dbReference type="Proteomes" id="UP000266340"/>
    </source>
</evidence>
<dbReference type="PRINTS" id="PR00481">
    <property type="entry name" value="LAMNOPPTDASE"/>
</dbReference>
<keyword evidence="4 8" id="KW-0031">Aminopeptidase</keyword>
<name>A0A398CMZ1_9BACL</name>
<feature type="binding site" evidence="8">
    <location>
        <position position="360"/>
    </location>
    <ligand>
        <name>Mn(2+)</name>
        <dbReference type="ChEBI" id="CHEBI:29035"/>
        <label>1</label>
    </ligand>
</feature>
<dbReference type="Gene3D" id="3.40.220.10">
    <property type="entry name" value="Leucine Aminopeptidase, subunit E, domain 1"/>
    <property type="match status" value="1"/>
</dbReference>
<sequence length="513" mass="53888">MEWSGWQVEWSVARADVEAARGNGPIAEATIVFASPEDMKGTGVWVHPALDGALRDLFRRGSFGANAGETAMLPSLGLLPEAYVIAAGRGAASFGIRELRLAAGAVGKALAGLKAESATWVIPAALTADAFDGTVPEAASAVAEGLLLASYRRDSRSAEGRKLPSPKLFFDLENGESADAWSRGFERGVKTADAVCYARELTNLPGNRLTPATLAEEAESLAERFGLECRIYDEIEAAAEGMGGLLAVGQGSVNPPRMIVLRHKGAPNSTETIGLIGKGVTFDTGGISLKKPEGMEEMISDMGGAAAVLGVMRAVAERKLAVNVTAVIPAAENMPSGNAFKPGDVIRMYSGQTVEVLNTDAEGRLVLADGLTTAIRAGATRLIDIATLTGAVMVALGDVTTGAVTNDDTWLSQLDLASRRAGEYLWQLPAHPEYRKALRSDVADLKNMGSKWGGAIFGGLFVGAFAEDRPWIHLDIGGTAWMWSDRDLEPAGGTGVMVRTLIEYLESEALAGA</sequence>
<dbReference type="Pfam" id="PF02789">
    <property type="entry name" value="Peptidase_M17_N"/>
    <property type="match status" value="1"/>
</dbReference>
<keyword evidence="5 8" id="KW-0645">Protease</keyword>
<keyword evidence="11" id="KW-1185">Reference proteome</keyword>
<comment type="similarity">
    <text evidence="3 8">Belongs to the peptidase M17 family.</text>
</comment>
<dbReference type="CDD" id="cd00433">
    <property type="entry name" value="Peptidase_M17"/>
    <property type="match status" value="1"/>
</dbReference>
<dbReference type="RefSeq" id="WP_119149004.1">
    <property type="nucleotide sequence ID" value="NZ_JBHSOV010000021.1"/>
</dbReference>
<dbReference type="PROSITE" id="PS00631">
    <property type="entry name" value="CYTOSOL_AP"/>
    <property type="match status" value="1"/>
</dbReference>
<dbReference type="EMBL" id="QXJM01000032">
    <property type="protein sequence ID" value="RIE03662.1"/>
    <property type="molecule type" value="Genomic_DNA"/>
</dbReference>
<dbReference type="GO" id="GO:0070006">
    <property type="term" value="F:metalloaminopeptidase activity"/>
    <property type="evidence" value="ECO:0007669"/>
    <property type="project" value="InterPro"/>
</dbReference>
<feature type="binding site" evidence="8">
    <location>
        <position position="301"/>
    </location>
    <ligand>
        <name>Mn(2+)</name>
        <dbReference type="ChEBI" id="CHEBI:29035"/>
        <label>2</label>
    </ligand>
</feature>
<evidence type="ECO:0000313" key="10">
    <source>
        <dbReference type="EMBL" id="RIE03662.1"/>
    </source>
</evidence>
<dbReference type="GO" id="GO:0030145">
    <property type="term" value="F:manganese ion binding"/>
    <property type="evidence" value="ECO:0007669"/>
    <property type="project" value="UniProtKB-UniRule"/>
</dbReference>
<dbReference type="EC" id="3.4.11.10" evidence="8"/>
<keyword evidence="8" id="KW-0479">Metal-binding</keyword>
<evidence type="ECO:0000256" key="1">
    <source>
        <dbReference type="ARBA" id="ARBA00000135"/>
    </source>
</evidence>
<evidence type="ECO:0000256" key="6">
    <source>
        <dbReference type="ARBA" id="ARBA00022801"/>
    </source>
</evidence>
<dbReference type="Proteomes" id="UP000266340">
    <property type="component" value="Unassembled WGS sequence"/>
</dbReference>
<feature type="binding site" evidence="8">
    <location>
        <position position="278"/>
    </location>
    <ligand>
        <name>Mn(2+)</name>
        <dbReference type="ChEBI" id="CHEBI:29035"/>
        <label>2</label>
    </ligand>
</feature>
<dbReference type="SUPFAM" id="SSF53187">
    <property type="entry name" value="Zn-dependent exopeptidases"/>
    <property type="match status" value="1"/>
</dbReference>
<dbReference type="EC" id="3.4.11.1" evidence="8"/>
<comment type="subcellular location">
    <subcellularLocation>
        <location evidence="8">Cytoplasm</location>
    </subcellularLocation>
</comment>
<accession>A0A398CMZ1</accession>
<comment type="cofactor">
    <cofactor evidence="8">
        <name>Mn(2+)</name>
        <dbReference type="ChEBI" id="CHEBI:29035"/>
    </cofactor>
    <text evidence="8">Binds 2 manganese ions per subunit.</text>
</comment>
<organism evidence="10 11">
    <name type="scientific">Cohnella faecalis</name>
    <dbReference type="NCBI Taxonomy" id="2315694"/>
    <lineage>
        <taxon>Bacteria</taxon>
        <taxon>Bacillati</taxon>
        <taxon>Bacillota</taxon>
        <taxon>Bacilli</taxon>
        <taxon>Bacillales</taxon>
        <taxon>Paenibacillaceae</taxon>
        <taxon>Cohnella</taxon>
    </lineage>
</organism>
<gene>
    <name evidence="8" type="primary">pepA</name>
    <name evidence="10" type="ORF">D3H35_10205</name>
</gene>
<evidence type="ECO:0000256" key="8">
    <source>
        <dbReference type="HAMAP-Rule" id="MF_00181"/>
    </source>
</evidence>
<reference evidence="10 11" key="1">
    <citation type="submission" date="2018-09" db="EMBL/GenBank/DDBJ databases">
        <title>Cohnella cavernae sp. nov., isolated from a karst cave.</title>
        <authorList>
            <person name="Zhu H."/>
        </authorList>
    </citation>
    <scope>NUCLEOTIDE SEQUENCE [LARGE SCALE GENOMIC DNA]</scope>
    <source>
        <strain evidence="10 11">K2E09-144</strain>
    </source>
</reference>
<evidence type="ECO:0000256" key="2">
    <source>
        <dbReference type="ARBA" id="ARBA00000967"/>
    </source>
</evidence>
<dbReference type="HAMAP" id="MF_00181">
    <property type="entry name" value="Cytosol_peptidase_M17"/>
    <property type="match status" value="1"/>
</dbReference>
<protein>
    <recommendedName>
        <fullName evidence="8">Probable cytosol aminopeptidase</fullName>
        <ecNumber evidence="8">3.4.11.1</ecNumber>
    </recommendedName>
    <alternativeName>
        <fullName evidence="8">Leucine aminopeptidase</fullName>
        <shortName evidence="8">LAP</shortName>
        <ecNumber evidence="8">3.4.11.10</ecNumber>
    </alternativeName>
    <alternativeName>
        <fullName evidence="8">Leucyl aminopeptidase</fullName>
    </alternativeName>
</protein>
<dbReference type="PANTHER" id="PTHR11963">
    <property type="entry name" value="LEUCINE AMINOPEPTIDASE-RELATED"/>
    <property type="match status" value="1"/>
</dbReference>
<feature type="binding site" evidence="8">
    <location>
        <position position="283"/>
    </location>
    <ligand>
        <name>Mn(2+)</name>
        <dbReference type="ChEBI" id="CHEBI:29035"/>
        <label>1</label>
    </ligand>
</feature>
<keyword evidence="6 8" id="KW-0378">Hydrolase</keyword>
<evidence type="ECO:0000256" key="7">
    <source>
        <dbReference type="ARBA" id="ARBA00049972"/>
    </source>
</evidence>
<dbReference type="InterPro" id="IPR023042">
    <property type="entry name" value="Peptidase_M17_leu_NH2_pept"/>
</dbReference>
<dbReference type="GO" id="GO:0006508">
    <property type="term" value="P:proteolysis"/>
    <property type="evidence" value="ECO:0007669"/>
    <property type="project" value="UniProtKB-KW"/>
</dbReference>
<dbReference type="SUPFAM" id="SSF52949">
    <property type="entry name" value="Macro domain-like"/>
    <property type="match status" value="1"/>
</dbReference>
<comment type="catalytic activity">
    <reaction evidence="2 8">
        <text>Release of an N-terminal amino acid, preferentially leucine, but not glutamic or aspartic acids.</text>
        <dbReference type="EC" id="3.4.11.10"/>
    </reaction>
</comment>
<dbReference type="NCBIfam" id="NF002083">
    <property type="entry name" value="PRK00913.3-5"/>
    <property type="match status" value="1"/>
</dbReference>
<feature type="binding site" evidence="8">
    <location>
        <position position="283"/>
    </location>
    <ligand>
        <name>Mn(2+)</name>
        <dbReference type="ChEBI" id="CHEBI:29035"/>
        <label>2</label>
    </ligand>
</feature>
<evidence type="ECO:0000256" key="3">
    <source>
        <dbReference type="ARBA" id="ARBA00009528"/>
    </source>
</evidence>
<proteinExistence type="inferred from homology"/>
<dbReference type="NCBIfam" id="NF002073">
    <property type="entry name" value="PRK00913.1-2"/>
    <property type="match status" value="1"/>
</dbReference>
<dbReference type="InterPro" id="IPR011356">
    <property type="entry name" value="Leucine_aapep/pepB"/>
</dbReference>
<feature type="binding site" evidence="8">
    <location>
        <position position="362"/>
    </location>
    <ligand>
        <name>Mn(2+)</name>
        <dbReference type="ChEBI" id="CHEBI:29035"/>
        <label>2</label>
    </ligand>
</feature>
<dbReference type="PANTHER" id="PTHR11963:SF23">
    <property type="entry name" value="CYTOSOL AMINOPEPTIDASE"/>
    <property type="match status" value="1"/>
</dbReference>
<dbReference type="AlphaFoldDB" id="A0A398CMZ1"/>
<dbReference type="OrthoDB" id="9809354at2"/>
<dbReference type="Gene3D" id="3.40.630.10">
    <property type="entry name" value="Zn peptidases"/>
    <property type="match status" value="1"/>
</dbReference>
<feature type="active site" evidence="8">
    <location>
        <position position="364"/>
    </location>
</feature>
<feature type="active site" evidence="8">
    <location>
        <position position="290"/>
    </location>
</feature>
<dbReference type="InterPro" id="IPR000819">
    <property type="entry name" value="Peptidase_M17_C"/>
</dbReference>
<keyword evidence="8" id="KW-0963">Cytoplasm</keyword>
<dbReference type="GO" id="GO:0005737">
    <property type="term" value="C:cytoplasm"/>
    <property type="evidence" value="ECO:0007669"/>
    <property type="project" value="UniProtKB-SubCell"/>
</dbReference>
<comment type="function">
    <text evidence="7 8">Presumably involved in the processing and regular turnover of intracellular proteins. Catalyzes the removal of unsubstituted N-terminal amino acids from various peptides.</text>
</comment>
<comment type="catalytic activity">
    <reaction evidence="1 8">
        <text>Release of an N-terminal amino acid, Xaa-|-Yaa-, in which Xaa is preferably Leu, but may be other amino acids including Pro although not Arg or Lys, and Yaa may be Pro. Amino acid amides and methyl esters are also readily hydrolyzed, but rates on arylamides are exceedingly low.</text>
        <dbReference type="EC" id="3.4.11.1"/>
    </reaction>
</comment>
<keyword evidence="8" id="KW-0464">Manganese</keyword>
<evidence type="ECO:0000259" key="9">
    <source>
        <dbReference type="PROSITE" id="PS00631"/>
    </source>
</evidence>
<feature type="domain" description="Cytosol aminopeptidase" evidence="9">
    <location>
        <begin position="358"/>
        <end position="365"/>
    </location>
</feature>
<evidence type="ECO:0000256" key="5">
    <source>
        <dbReference type="ARBA" id="ARBA00022670"/>
    </source>
</evidence>
<evidence type="ECO:0000256" key="4">
    <source>
        <dbReference type="ARBA" id="ARBA00022438"/>
    </source>
</evidence>
<dbReference type="InterPro" id="IPR043472">
    <property type="entry name" value="Macro_dom-like"/>
</dbReference>
<comment type="caution">
    <text evidence="10">The sequence shown here is derived from an EMBL/GenBank/DDBJ whole genome shotgun (WGS) entry which is preliminary data.</text>
</comment>